<reference evidence="2" key="1">
    <citation type="submission" date="2013-05" db="EMBL/GenBank/DDBJ databases">
        <authorList>
            <person name="Yim A.K.Y."/>
            <person name="Chan T.F."/>
            <person name="Ji K.M."/>
            <person name="Liu X.Y."/>
            <person name="Zhou J.W."/>
            <person name="Li R.Q."/>
            <person name="Yang K.Y."/>
            <person name="Li J."/>
            <person name="Li M."/>
            <person name="Law P.T.W."/>
            <person name="Wu Y.L."/>
            <person name="Cai Z.L."/>
            <person name="Qin H."/>
            <person name="Bao Y."/>
            <person name="Leung R.K.K."/>
            <person name="Ng P.K.S."/>
            <person name="Zou J."/>
            <person name="Zhong X.J."/>
            <person name="Ran P.X."/>
            <person name="Zhong N.S."/>
            <person name="Liu Z.G."/>
            <person name="Tsui S.K.W."/>
        </authorList>
    </citation>
    <scope>NUCLEOTIDE SEQUENCE</scope>
    <source>
        <strain evidence="2">Derf</strain>
        <tissue evidence="2">Whole organism</tissue>
    </source>
</reference>
<dbReference type="PANTHER" id="PTHR12093">
    <property type="entry name" value="NCK-ASSOCIATED PROTEIN 1"/>
    <property type="match status" value="1"/>
</dbReference>
<dbReference type="AlphaFoldDB" id="A0A922LAI3"/>
<name>A0A922LAI3_DERFA</name>
<dbReference type="GO" id="GO:0030031">
    <property type="term" value="P:cell projection assembly"/>
    <property type="evidence" value="ECO:0007669"/>
    <property type="project" value="TreeGrafter"/>
</dbReference>
<dbReference type="GO" id="GO:0048812">
    <property type="term" value="P:neuron projection morphogenesis"/>
    <property type="evidence" value="ECO:0007669"/>
    <property type="project" value="TreeGrafter"/>
</dbReference>
<comment type="similarity">
    <text evidence="1">Belongs to the HEM-1/HEM-2 family.</text>
</comment>
<keyword evidence="3" id="KW-1185">Reference proteome</keyword>
<evidence type="ECO:0000256" key="1">
    <source>
        <dbReference type="ARBA" id="ARBA00037947"/>
    </source>
</evidence>
<proteinExistence type="inferred from homology"/>
<dbReference type="Pfam" id="PF09735">
    <property type="entry name" value="Nckap1"/>
    <property type="match status" value="1"/>
</dbReference>
<sequence>MRSITISHHKLAEKLTILNDRGIGMLTRIYNIKKTCSDPKLKPQFLLDKSMESIIKHAVRKFPVISDYKSNSQFAVLSQIKENITKSLQLYYLTFVDLLDFKDHVCELLTTMDACQVSLDIRCNFDLTKAYLDLIVTYVSLMILLSRVEDRKAVLGLYNIAFDMINGHTDSHFPRLGQMIVDYEQPIKKLSEEFVPHSKLLQQALISLSEQFLARNITAVDWRNEQLFSLTAKPEQMLNPALTSTTQCLYMSMDAMERYIIFGFLLIHQFLNQQETQRLFMSALKYGWVIVLFRDEILHTHQFVQQYFETHKGYNKRISEVKDTFNHVISKGPHFHRERRKYLRTALKELSLLLSDQPGLLGPKALFVFMALSFARDEVYWLLRHYENPPSRQSGKSKVSPEDLIDRQLPELLFYIEELRGLVRKYSQVIQRYHIQYLYNYDAHLLNEILKNSPTLPEDDCIILDSIHATISNLNESQLESQIFDFRPLRLDWFRLQTYTSISRYPFLITENHNLAQCMNTIVYHTKMIDYLDQMLTETSDLSIFCFCNRSFEDQFRMCLEFPAQTRYIIAFPLICSHFLNCVHELCPEERYHIGDRSINLVNLFLEEMSKEAKNIITTICDEHCIMSDMLMPKHAKMFAEQKKLKQKGARGNAANGPQDPRLVANGLGPNNMYVIKPGTESYRRSREELTTMDKLHMALTELCYAINHTSSIHVWDHTFSPREYLTQNLENRFNKSLVNMTMYNEQTKEIAKPSELLISVRAYMNVLQSIESHVHIDMTRVFNNIMLQQTQTQDSHGDKTITFLYTNWYLEVLLRKVSTDHIVYSPRQKAFVSLVIDPQMPFSAEEYSDINGSNLECQCSVYSFCSVYSIELRALVELIGSYGIDSLTEKIMWHIASQVTELKRIVNRNVETLIELRSHYDQPEQMRELVKKLTDVDSVLKRMTIIGEMMCFRSLLQEALNDVLEERIPFLLGSIKDFHHSANSSMIELMHLDNNNVIKAVDEMASSAGIECKVDSSLVNALRNQKNDIKPEEKYQYACLLMVFIAVSLPKLARMENSIYRPELEAHANNIHCLAKAINGIAGALFTITDTNDIEERLKEFLALASSSLLRLGQETGDKEAIRNRESVYILLDLIVQESPFLTMDLLESCFPYALIRNAYHEVYKHISVNNHQ</sequence>
<gene>
    <name evidence="2" type="primary">NCKAP1</name>
    <name evidence="2" type="ORF">DERF_004798</name>
</gene>
<organism evidence="2 3">
    <name type="scientific">Dermatophagoides farinae</name>
    <name type="common">American house dust mite</name>
    <dbReference type="NCBI Taxonomy" id="6954"/>
    <lineage>
        <taxon>Eukaryota</taxon>
        <taxon>Metazoa</taxon>
        <taxon>Ecdysozoa</taxon>
        <taxon>Arthropoda</taxon>
        <taxon>Chelicerata</taxon>
        <taxon>Arachnida</taxon>
        <taxon>Acari</taxon>
        <taxon>Acariformes</taxon>
        <taxon>Sarcoptiformes</taxon>
        <taxon>Astigmata</taxon>
        <taxon>Psoroptidia</taxon>
        <taxon>Analgoidea</taxon>
        <taxon>Pyroglyphidae</taxon>
        <taxon>Dermatophagoidinae</taxon>
        <taxon>Dermatophagoides</taxon>
    </lineage>
</organism>
<protein>
    <submittedName>
        <fullName evidence="2">Nck-associated protein 1</fullName>
    </submittedName>
</protein>
<dbReference type="PANTHER" id="PTHR12093:SF10">
    <property type="entry name" value="MEMBRANE-ASSOCIATED PROTEIN HEM"/>
    <property type="match status" value="1"/>
</dbReference>
<accession>A0A922LAI3</accession>
<dbReference type="EMBL" id="ASGP02000002">
    <property type="protein sequence ID" value="KAH9521125.1"/>
    <property type="molecule type" value="Genomic_DNA"/>
</dbReference>
<comment type="caution">
    <text evidence="2">The sequence shown here is derived from an EMBL/GenBank/DDBJ whole genome shotgun (WGS) entry which is preliminary data.</text>
</comment>
<dbReference type="Proteomes" id="UP000790347">
    <property type="component" value="Unassembled WGS sequence"/>
</dbReference>
<dbReference type="GO" id="GO:0030866">
    <property type="term" value="P:cortical actin cytoskeleton organization"/>
    <property type="evidence" value="ECO:0007669"/>
    <property type="project" value="TreeGrafter"/>
</dbReference>
<dbReference type="GO" id="GO:0016477">
    <property type="term" value="P:cell migration"/>
    <property type="evidence" value="ECO:0007669"/>
    <property type="project" value="TreeGrafter"/>
</dbReference>
<reference evidence="2" key="2">
    <citation type="journal article" date="2022" name="Res Sq">
        <title>Comparative Genomics Reveals Insights into the Divergent Evolution of Astigmatic Mites and Household Pest Adaptations.</title>
        <authorList>
            <person name="Xiong Q."/>
            <person name="Wan A.T.-Y."/>
            <person name="Liu X.-Y."/>
            <person name="Fung C.S.-H."/>
            <person name="Xiao X."/>
            <person name="Malainual N."/>
            <person name="Hou J."/>
            <person name="Wang L."/>
            <person name="Wang M."/>
            <person name="Yang K."/>
            <person name="Cui Y."/>
            <person name="Leung E."/>
            <person name="Nong W."/>
            <person name="Shin S.-K."/>
            <person name="Au S."/>
            <person name="Jeong K.Y."/>
            <person name="Chew F.T."/>
            <person name="Hui J."/>
            <person name="Leung T.F."/>
            <person name="Tungtrongchitr A."/>
            <person name="Zhong N."/>
            <person name="Liu Z."/>
            <person name="Tsui S."/>
        </authorList>
    </citation>
    <scope>NUCLEOTIDE SEQUENCE</scope>
    <source>
        <strain evidence="2">Derf</strain>
        <tissue evidence="2">Whole organism</tissue>
    </source>
</reference>
<dbReference type="InterPro" id="IPR019137">
    <property type="entry name" value="Nck-associated_protein-1"/>
</dbReference>
<evidence type="ECO:0000313" key="3">
    <source>
        <dbReference type="Proteomes" id="UP000790347"/>
    </source>
</evidence>
<dbReference type="GO" id="GO:0031209">
    <property type="term" value="C:SCAR complex"/>
    <property type="evidence" value="ECO:0007669"/>
    <property type="project" value="TreeGrafter"/>
</dbReference>
<evidence type="ECO:0000313" key="2">
    <source>
        <dbReference type="EMBL" id="KAH9521125.1"/>
    </source>
</evidence>